<evidence type="ECO:0000259" key="9">
    <source>
        <dbReference type="Pfam" id="PF00930"/>
    </source>
</evidence>
<evidence type="ECO:0000313" key="10">
    <source>
        <dbReference type="EMBL" id="ABJ86377.1"/>
    </source>
</evidence>
<name>Q01VD8_SOLUE</name>
<feature type="domain" description="Dipeptidylpeptidase IV N-terminal" evidence="9">
    <location>
        <begin position="200"/>
        <end position="284"/>
    </location>
</feature>
<dbReference type="InterPro" id="IPR011659">
    <property type="entry name" value="WD40"/>
</dbReference>
<evidence type="ECO:0000256" key="5">
    <source>
        <dbReference type="ARBA" id="ARBA00032596"/>
    </source>
</evidence>
<dbReference type="GO" id="GO:0006508">
    <property type="term" value="P:proteolysis"/>
    <property type="evidence" value="ECO:0007669"/>
    <property type="project" value="InterPro"/>
</dbReference>
<dbReference type="InterPro" id="IPR029058">
    <property type="entry name" value="AB_hydrolase_fold"/>
</dbReference>
<dbReference type="Pfam" id="PF00930">
    <property type="entry name" value="DPPIV_N"/>
    <property type="match status" value="1"/>
</dbReference>
<dbReference type="ESTHER" id="solue-q01vd8">
    <property type="family name" value="ACPH_Peptidase_S9"/>
</dbReference>
<dbReference type="KEGG" id="sus:Acid_5430"/>
<dbReference type="Gene3D" id="3.40.50.1820">
    <property type="entry name" value="alpha/beta hydrolase"/>
    <property type="match status" value="1"/>
</dbReference>
<proteinExistence type="predicted"/>
<keyword evidence="3" id="KW-0007">Acetylation</keyword>
<dbReference type="Gene3D" id="2.120.10.30">
    <property type="entry name" value="TolB, C-terminal domain"/>
    <property type="match status" value="2"/>
</dbReference>
<evidence type="ECO:0000256" key="1">
    <source>
        <dbReference type="ARBA" id="ARBA00022801"/>
    </source>
</evidence>
<feature type="compositionally biased region" description="Basic and acidic residues" evidence="7">
    <location>
        <begin position="151"/>
        <end position="162"/>
    </location>
</feature>
<feature type="region of interest" description="Disordered" evidence="7">
    <location>
        <begin position="73"/>
        <end position="92"/>
    </location>
</feature>
<feature type="region of interest" description="Disordered" evidence="7">
    <location>
        <begin position="151"/>
        <end position="172"/>
    </location>
</feature>
<sequence length="687" mass="74740" precursor="true">MNRITIAVLCSTSLLLAQPAKRLLKIDDMHRFHDVRDAQLSPDGKWVAYTVNTVDTAADKSDTDVWIASWDGKQQMRMTSSPESESSPKWSPDGKYLSFLSSRPGKAKGNQVWLLDRNGGEAQQFTDVKGRVSAYDWSPDSKKLLLVIADRDPNDPADDERPAGAAPAAGAAGKAPKPIVIDRYKFKQDVVGYLTAPPSRLYLYDVATKKAEALTDPSLEAASAVWSPDGKWISFIGRSGKDWERYNTNNVFVMEARAGAVPRQLTQYDGVRGSVSRGRAEWSPDGTKLVYLQSTGAKQSAYNMTRIAMVPVAGGTPQVLADKLDRGVSAPRFTPDGASVIFLAADDRSEYPATVPLGGGDVKRLIKGPMMISTLDQGKDGRLAVLAATDLKAGEIQALESGELRALTHHNDSVMAEFNLGATEEFSCKAKDGNEVHGLLVKPPDYVAGKKYPTLLRIHGGPNGQDGHSFNFERQLFAANGYVVVVVNYRGSSGRGEKYQVAISADWGNKEVLDLQAAMDHVVATGVADPDRLGVGGWSYGGILTDAMIAKDHRFKAATSGAGVAFPLALYGVDQYIMQYDEEIGAPWKVGLEPWIRISYPFLHADQITTPTLFLGGEKDFNVPLVGGEQMYQALRSLGIPTQLVIYPGQNHGIARPSYQKDRMERYLAWYAKYLKTGDAPATNAGQ</sequence>
<dbReference type="GO" id="GO:0004252">
    <property type="term" value="F:serine-type endopeptidase activity"/>
    <property type="evidence" value="ECO:0007669"/>
    <property type="project" value="InterPro"/>
</dbReference>
<organism evidence="10">
    <name type="scientific">Solibacter usitatus (strain Ellin6076)</name>
    <dbReference type="NCBI Taxonomy" id="234267"/>
    <lineage>
        <taxon>Bacteria</taxon>
        <taxon>Pseudomonadati</taxon>
        <taxon>Acidobacteriota</taxon>
        <taxon>Terriglobia</taxon>
        <taxon>Bryobacterales</taxon>
        <taxon>Solibacteraceae</taxon>
        <taxon>Candidatus Solibacter</taxon>
    </lineage>
</organism>
<evidence type="ECO:0000256" key="7">
    <source>
        <dbReference type="SAM" id="MobiDB-lite"/>
    </source>
</evidence>
<accession>Q01VD8</accession>
<evidence type="ECO:0000256" key="4">
    <source>
        <dbReference type="ARBA" id="ARBA00032284"/>
    </source>
</evidence>
<keyword evidence="2" id="KW-0720">Serine protease</keyword>
<dbReference type="HOGENOM" id="CLU_008615_2_1_0"/>
<protein>
    <recommendedName>
        <fullName evidence="5">Acyl-peptide hydrolase</fullName>
    </recommendedName>
    <alternativeName>
        <fullName evidence="4">Acylaminoacyl-peptidase</fullName>
    </alternativeName>
</protein>
<dbReference type="PANTHER" id="PTHR42776:SF27">
    <property type="entry name" value="DIPEPTIDYL PEPTIDASE FAMILY MEMBER 6"/>
    <property type="match status" value="1"/>
</dbReference>
<feature type="compositionally biased region" description="Low complexity" evidence="7">
    <location>
        <begin position="163"/>
        <end position="172"/>
    </location>
</feature>
<dbReference type="Pfam" id="PF00326">
    <property type="entry name" value="Peptidase_S9"/>
    <property type="match status" value="1"/>
</dbReference>
<dbReference type="InterPro" id="IPR002469">
    <property type="entry name" value="Peptidase_S9B_N"/>
</dbReference>
<evidence type="ECO:0000259" key="8">
    <source>
        <dbReference type="Pfam" id="PF00326"/>
    </source>
</evidence>
<dbReference type="SUPFAM" id="SSF53474">
    <property type="entry name" value="alpha/beta-Hydrolases"/>
    <property type="match status" value="1"/>
</dbReference>
<dbReference type="eggNOG" id="COG1506">
    <property type="taxonomic scope" value="Bacteria"/>
</dbReference>
<dbReference type="InParanoid" id="Q01VD8"/>
<dbReference type="PROSITE" id="PS00708">
    <property type="entry name" value="PRO_ENDOPEP_SER"/>
    <property type="match status" value="1"/>
</dbReference>
<feature type="domain" description="Peptidase S9 prolyl oligopeptidase catalytic" evidence="8">
    <location>
        <begin position="469"/>
        <end position="676"/>
    </location>
</feature>
<gene>
    <name evidence="10" type="ordered locus">Acid_5430</name>
</gene>
<dbReference type="SUPFAM" id="SSF82171">
    <property type="entry name" value="DPP6 N-terminal domain-like"/>
    <property type="match status" value="1"/>
</dbReference>
<keyword evidence="2" id="KW-0645">Protease</keyword>
<dbReference type="EMBL" id="CP000473">
    <property type="protein sequence ID" value="ABJ86377.1"/>
    <property type="molecule type" value="Genomic_DNA"/>
</dbReference>
<dbReference type="InterPro" id="IPR011042">
    <property type="entry name" value="6-blade_b-propeller_TolB-like"/>
</dbReference>
<dbReference type="InterPro" id="IPR002471">
    <property type="entry name" value="Pept_S9_AS"/>
</dbReference>
<evidence type="ECO:0000256" key="3">
    <source>
        <dbReference type="ARBA" id="ARBA00022990"/>
    </source>
</evidence>
<dbReference type="PANTHER" id="PTHR42776">
    <property type="entry name" value="SERINE PEPTIDASE S9 FAMILY MEMBER"/>
    <property type="match status" value="1"/>
</dbReference>
<keyword evidence="1" id="KW-0378">Hydrolase</keyword>
<dbReference type="AlphaFoldDB" id="Q01VD8"/>
<reference evidence="10" key="1">
    <citation type="submission" date="2006-10" db="EMBL/GenBank/DDBJ databases">
        <title>Complete sequence of Solibacter usitatus Ellin6076.</title>
        <authorList>
            <consortium name="US DOE Joint Genome Institute"/>
            <person name="Copeland A."/>
            <person name="Lucas S."/>
            <person name="Lapidus A."/>
            <person name="Barry K."/>
            <person name="Detter J.C."/>
            <person name="Glavina del Rio T."/>
            <person name="Hammon N."/>
            <person name="Israni S."/>
            <person name="Dalin E."/>
            <person name="Tice H."/>
            <person name="Pitluck S."/>
            <person name="Thompson L.S."/>
            <person name="Brettin T."/>
            <person name="Bruce D."/>
            <person name="Han C."/>
            <person name="Tapia R."/>
            <person name="Gilna P."/>
            <person name="Schmutz J."/>
            <person name="Larimer F."/>
            <person name="Land M."/>
            <person name="Hauser L."/>
            <person name="Kyrpides N."/>
            <person name="Mikhailova N."/>
            <person name="Janssen P.H."/>
            <person name="Kuske C.R."/>
            <person name="Richardson P."/>
        </authorList>
    </citation>
    <scope>NUCLEOTIDE SEQUENCE</scope>
    <source>
        <strain evidence="10">Ellin6076</strain>
    </source>
</reference>
<dbReference type="eggNOG" id="COG0823">
    <property type="taxonomic scope" value="Bacteria"/>
</dbReference>
<dbReference type="InterPro" id="IPR001375">
    <property type="entry name" value="Peptidase_S9_cat"/>
</dbReference>
<comment type="function">
    <text evidence="6">This enzyme catalyzes the hydrolysis of the N-terminal peptide bond of an N-acetylated peptide to generate an N-acetylated amino acid and a peptide with a free N-terminus. It preferentially cleaves off Ac-Ala, Ac-Met and Ac-Ser. Also, involved in the degradation of oxidized and glycated proteins.</text>
</comment>
<evidence type="ECO:0000256" key="2">
    <source>
        <dbReference type="ARBA" id="ARBA00022825"/>
    </source>
</evidence>
<evidence type="ECO:0000256" key="6">
    <source>
        <dbReference type="ARBA" id="ARBA00045885"/>
    </source>
</evidence>
<dbReference type="Pfam" id="PF07676">
    <property type="entry name" value="PD40"/>
    <property type="match status" value="1"/>
</dbReference>
<dbReference type="STRING" id="234267.Acid_5430"/>